<organism evidence="2 3">
    <name type="scientific">Mucilaginibacter yixingensis</name>
    <dbReference type="NCBI Taxonomy" id="1295612"/>
    <lineage>
        <taxon>Bacteria</taxon>
        <taxon>Pseudomonadati</taxon>
        <taxon>Bacteroidota</taxon>
        <taxon>Sphingobacteriia</taxon>
        <taxon>Sphingobacteriales</taxon>
        <taxon>Sphingobacteriaceae</taxon>
        <taxon>Mucilaginibacter</taxon>
    </lineage>
</organism>
<keyword evidence="1" id="KW-0812">Transmembrane</keyword>
<feature type="transmembrane region" description="Helical" evidence="1">
    <location>
        <begin position="152"/>
        <end position="174"/>
    </location>
</feature>
<protein>
    <recommendedName>
        <fullName evidence="4">Signal transducing protein</fullName>
    </recommendedName>
</protein>
<sequence length="219" mass="24951">MSPELLTFQKFNDRQLAQDMADVLADGGIEYLLEKSPVTFDPAFRSRTEASDEFLLKIAGTDFEKATGIVNDYEKQFVNDAPTDHYLFSFTNDELLDLVAKRDEWSSFDYELARKILADRGVVITEHQDTEFQEKRIEELKQHAEIPGWHMAVGYLLACLGGAFGLIFGLYIISSKTTLPNGEVFYQYNDKDRQHGRIMIGIAIVVIIILITQKAIQPY</sequence>
<dbReference type="Proteomes" id="UP000244168">
    <property type="component" value="Unassembled WGS sequence"/>
</dbReference>
<keyword evidence="3" id="KW-1185">Reference proteome</keyword>
<keyword evidence="1" id="KW-0472">Membrane</keyword>
<dbReference type="EMBL" id="QAOQ01000002">
    <property type="protein sequence ID" value="PTQ99388.1"/>
    <property type="molecule type" value="Genomic_DNA"/>
</dbReference>
<evidence type="ECO:0000313" key="3">
    <source>
        <dbReference type="Proteomes" id="UP000244168"/>
    </source>
</evidence>
<evidence type="ECO:0000313" key="2">
    <source>
        <dbReference type="EMBL" id="PTQ99388.1"/>
    </source>
</evidence>
<gene>
    <name evidence="2" type="ORF">C8P68_102209</name>
</gene>
<feature type="transmembrane region" description="Helical" evidence="1">
    <location>
        <begin position="194"/>
        <end position="212"/>
    </location>
</feature>
<name>A0A2T5JCA1_9SPHI</name>
<dbReference type="OrthoDB" id="9814194at2"/>
<dbReference type="RefSeq" id="WP_107827321.1">
    <property type="nucleotide sequence ID" value="NZ_CP160205.1"/>
</dbReference>
<evidence type="ECO:0000256" key="1">
    <source>
        <dbReference type="SAM" id="Phobius"/>
    </source>
</evidence>
<evidence type="ECO:0008006" key="4">
    <source>
        <dbReference type="Google" id="ProtNLM"/>
    </source>
</evidence>
<reference evidence="2 3" key="1">
    <citation type="submission" date="2018-04" db="EMBL/GenBank/DDBJ databases">
        <title>Genomic Encyclopedia of Archaeal and Bacterial Type Strains, Phase II (KMG-II): from individual species to whole genera.</title>
        <authorList>
            <person name="Goeker M."/>
        </authorList>
    </citation>
    <scope>NUCLEOTIDE SEQUENCE [LARGE SCALE GENOMIC DNA]</scope>
    <source>
        <strain evidence="2 3">DSM 26809</strain>
    </source>
</reference>
<dbReference type="AlphaFoldDB" id="A0A2T5JCA1"/>
<accession>A0A2T5JCA1</accession>
<proteinExistence type="predicted"/>
<comment type="caution">
    <text evidence="2">The sequence shown here is derived from an EMBL/GenBank/DDBJ whole genome shotgun (WGS) entry which is preliminary data.</text>
</comment>
<keyword evidence="1" id="KW-1133">Transmembrane helix</keyword>